<accession>A0AB33L376</accession>
<evidence type="ECO:0000313" key="1">
    <source>
        <dbReference type="EMBL" id="BFP67597.1"/>
    </source>
</evidence>
<proteinExistence type="predicted"/>
<sequence>MKKSTGTRIGISVDKSSAAKKVIIRDTVFRKGSVLNSNNNFYREEKVSIGFKVRR</sequence>
<dbReference type="EMBL" id="AP035888">
    <property type="protein sequence ID" value="BFP67597.1"/>
    <property type="molecule type" value="Genomic_DNA"/>
</dbReference>
<name>A0AB33L376_9FLAO</name>
<protein>
    <submittedName>
        <fullName evidence="1">Uncharacterized protein</fullName>
    </submittedName>
</protein>
<dbReference type="AlphaFoldDB" id="A0AB33L376"/>
<reference evidence="1" key="1">
    <citation type="submission" date="2024-08" db="EMBL/GenBank/DDBJ databases">
        <title>Whole genome sequence of Tenacibaculum sp. strain pbs-1 associated with black-spot shell disease in Akoya pearl oysters.</title>
        <authorList>
            <person name="Sakatoku A."/>
            <person name="Suzuki T."/>
            <person name="Hatano K."/>
            <person name="Seki M."/>
            <person name="Tanaka D."/>
            <person name="Nakamura S."/>
            <person name="Suzuki N."/>
            <person name="Isshiki T."/>
        </authorList>
    </citation>
    <scope>NUCLEOTIDE SEQUENCE</scope>
    <source>
        <strain evidence="1">Pbs-1</strain>
    </source>
</reference>
<organism evidence="1">
    <name type="scientific">Tenacibaculum sp. Pbs-1</name>
    <dbReference type="NCBI Taxonomy" id="3238748"/>
    <lineage>
        <taxon>Bacteria</taxon>
        <taxon>Pseudomonadati</taxon>
        <taxon>Bacteroidota</taxon>
        <taxon>Flavobacteriia</taxon>
        <taxon>Flavobacteriales</taxon>
        <taxon>Flavobacteriaceae</taxon>
        <taxon>Tenacibaculum</taxon>
    </lineage>
</organism>
<gene>
    <name evidence="1" type="ORF">Pbs1_09400</name>
</gene>